<dbReference type="KEGG" id="palw:PSAL_029850"/>
<gene>
    <name evidence="2" type="ORF">PSAL_029850</name>
</gene>
<dbReference type="EMBL" id="CP060436">
    <property type="protein sequence ID" value="QPM91730.1"/>
    <property type="molecule type" value="Genomic_DNA"/>
</dbReference>
<dbReference type="Proteomes" id="UP000283786">
    <property type="component" value="Chromosome"/>
</dbReference>
<feature type="compositionally biased region" description="Basic and acidic residues" evidence="1">
    <location>
        <begin position="12"/>
        <end position="21"/>
    </location>
</feature>
<organism evidence="2 3">
    <name type="scientific">Pseudooceanicola algae</name>
    <dbReference type="NCBI Taxonomy" id="1537215"/>
    <lineage>
        <taxon>Bacteria</taxon>
        <taxon>Pseudomonadati</taxon>
        <taxon>Pseudomonadota</taxon>
        <taxon>Alphaproteobacteria</taxon>
        <taxon>Rhodobacterales</taxon>
        <taxon>Paracoccaceae</taxon>
        <taxon>Pseudooceanicola</taxon>
    </lineage>
</organism>
<sequence length="65" mass="7336">MFKWFTKPAMRSPRDPMDHPEIARMSQRELADLPLRRPAAPVVRLADYRAPRPAGAPVRPGLCLG</sequence>
<feature type="region of interest" description="Disordered" evidence="1">
    <location>
        <begin position="1"/>
        <end position="21"/>
    </location>
</feature>
<dbReference type="OrthoDB" id="8398417at2"/>
<dbReference type="AlphaFoldDB" id="A0A418SGC0"/>
<evidence type="ECO:0000313" key="3">
    <source>
        <dbReference type="Proteomes" id="UP000283786"/>
    </source>
</evidence>
<accession>A0A418SGC0</accession>
<protein>
    <submittedName>
        <fullName evidence="2">Uncharacterized protein</fullName>
    </submittedName>
</protein>
<reference evidence="2 3" key="1">
    <citation type="submission" date="2020-08" db="EMBL/GenBank/DDBJ databases">
        <title>Genome sequence of Rhodobacteraceae bacterium Lw-13e.</title>
        <authorList>
            <person name="Poehlein A."/>
            <person name="Wolter L."/>
            <person name="Daniel R."/>
            <person name="Brinkhoff T."/>
        </authorList>
    </citation>
    <scope>NUCLEOTIDE SEQUENCE [LARGE SCALE GENOMIC DNA]</scope>
    <source>
        <strain evidence="2 3">Lw-13e</strain>
    </source>
</reference>
<keyword evidence="3" id="KW-1185">Reference proteome</keyword>
<name>A0A418SGC0_9RHOB</name>
<evidence type="ECO:0000256" key="1">
    <source>
        <dbReference type="SAM" id="MobiDB-lite"/>
    </source>
</evidence>
<dbReference type="RefSeq" id="WP_119839358.1">
    <property type="nucleotide sequence ID" value="NZ_CP060436.1"/>
</dbReference>
<evidence type="ECO:0000313" key="2">
    <source>
        <dbReference type="EMBL" id="QPM91730.1"/>
    </source>
</evidence>
<proteinExistence type="predicted"/>